<protein>
    <submittedName>
        <fullName evidence="2">Uncharacterized protein</fullName>
    </submittedName>
</protein>
<accession>A0A0F9VTG0</accession>
<name>A0A0F9VTG0_9ZZZZ</name>
<dbReference type="AlphaFoldDB" id="A0A0F9VTG0"/>
<evidence type="ECO:0000256" key="1">
    <source>
        <dbReference type="SAM" id="Phobius"/>
    </source>
</evidence>
<keyword evidence="1" id="KW-0472">Membrane</keyword>
<proteinExistence type="predicted"/>
<keyword evidence="1" id="KW-0812">Transmembrane</keyword>
<sequence length="214" mass="24274">MTYEKNFLERSVARIESVVAAVAGIFSFFNKGPLGWVFRKLGQFGRWYRSRIWNRYARNAEGRLTKKRVTATVLATLLAIWITPSIIYAAWQGTLMATTWKNEELYLTAAEEVGDDVHSVRGCRKIPCSESDAIYFRVRTSLMHNLYALTDHGSVFYPDYTASVVAPGVNRCNVTSYGFRVKALMRGWDIYPDMLDATCVPYETGTAFSESELS</sequence>
<evidence type="ECO:0000313" key="2">
    <source>
        <dbReference type="EMBL" id="KKO08391.1"/>
    </source>
</evidence>
<feature type="transmembrane region" description="Helical" evidence="1">
    <location>
        <begin position="69"/>
        <end position="91"/>
    </location>
</feature>
<organism evidence="2">
    <name type="scientific">marine sediment metagenome</name>
    <dbReference type="NCBI Taxonomy" id="412755"/>
    <lineage>
        <taxon>unclassified sequences</taxon>
        <taxon>metagenomes</taxon>
        <taxon>ecological metagenomes</taxon>
    </lineage>
</organism>
<reference evidence="2" key="1">
    <citation type="journal article" date="2015" name="Nature">
        <title>Complex archaea that bridge the gap between prokaryotes and eukaryotes.</title>
        <authorList>
            <person name="Spang A."/>
            <person name="Saw J.H."/>
            <person name="Jorgensen S.L."/>
            <person name="Zaremba-Niedzwiedzka K."/>
            <person name="Martijn J."/>
            <person name="Lind A.E."/>
            <person name="van Eijk R."/>
            <person name="Schleper C."/>
            <person name="Guy L."/>
            <person name="Ettema T.J."/>
        </authorList>
    </citation>
    <scope>NUCLEOTIDE SEQUENCE</scope>
</reference>
<gene>
    <name evidence="2" type="ORF">LCGC14_0043290</name>
</gene>
<dbReference type="EMBL" id="LAZR01000009">
    <property type="protein sequence ID" value="KKO08391.1"/>
    <property type="molecule type" value="Genomic_DNA"/>
</dbReference>
<keyword evidence="1" id="KW-1133">Transmembrane helix</keyword>
<comment type="caution">
    <text evidence="2">The sequence shown here is derived from an EMBL/GenBank/DDBJ whole genome shotgun (WGS) entry which is preliminary data.</text>
</comment>